<protein>
    <submittedName>
        <fullName evidence="4">Putative secreted protein (Por secretion system target)</fullName>
    </submittedName>
</protein>
<dbReference type="Pfam" id="PF18962">
    <property type="entry name" value="Por_Secre_tail"/>
    <property type="match status" value="1"/>
</dbReference>
<proteinExistence type="predicted"/>
<dbReference type="Proteomes" id="UP000257136">
    <property type="component" value="Unassembled WGS sequence"/>
</dbReference>
<dbReference type="NCBIfam" id="TIGR04183">
    <property type="entry name" value="Por_Secre_tail"/>
    <property type="match status" value="1"/>
</dbReference>
<evidence type="ECO:0000259" key="3">
    <source>
        <dbReference type="Pfam" id="PF18962"/>
    </source>
</evidence>
<accession>A0A3E0EIA0</accession>
<feature type="signal peptide" evidence="2">
    <location>
        <begin position="1"/>
        <end position="21"/>
    </location>
</feature>
<dbReference type="RefSeq" id="WP_245980467.1">
    <property type="nucleotide sequence ID" value="NZ_QUNI01000008.1"/>
</dbReference>
<keyword evidence="5" id="KW-1185">Reference proteome</keyword>
<feature type="chain" id="PRO_5017731265" evidence="2">
    <location>
        <begin position="22"/>
        <end position="267"/>
    </location>
</feature>
<keyword evidence="1 2" id="KW-0732">Signal</keyword>
<dbReference type="AlphaFoldDB" id="A0A3E0EIA0"/>
<sequence length="267" mass="29359">MKKKLLLLLLLPILTFSQNYSDFSQSISLADLTTTSSGGAGGSISIINNTLTANFSGGWASSPMRVGVIKHLNITPVISYLDLGSIWNNTKTAMIGYFAKIENNDLIFFTYGSPTLTTGCSLNFTKTFPNSTISKITFTYDNAGNQTSRTLCLSGCTSKSATQSKEMVKEIAAITDDDLEKFSSEDVISYYPNPVKEELFLKWQQAEDNSVSSIVVYGLDGQVLKTYLENRNISTQNISFQSYPIGIYIVALIYTSGEQKTIKIIKQ</sequence>
<evidence type="ECO:0000313" key="5">
    <source>
        <dbReference type="Proteomes" id="UP000257136"/>
    </source>
</evidence>
<comment type="caution">
    <text evidence="4">The sequence shown here is derived from an EMBL/GenBank/DDBJ whole genome shotgun (WGS) entry which is preliminary data.</text>
</comment>
<evidence type="ECO:0000256" key="2">
    <source>
        <dbReference type="SAM" id="SignalP"/>
    </source>
</evidence>
<gene>
    <name evidence="4" type="ORF">C8P67_108164</name>
</gene>
<organism evidence="4 5">
    <name type="scientific">Flavobacterium aquicola</name>
    <dbReference type="NCBI Taxonomy" id="1682742"/>
    <lineage>
        <taxon>Bacteria</taxon>
        <taxon>Pseudomonadati</taxon>
        <taxon>Bacteroidota</taxon>
        <taxon>Flavobacteriia</taxon>
        <taxon>Flavobacteriales</taxon>
        <taxon>Flavobacteriaceae</taxon>
        <taxon>Flavobacterium</taxon>
    </lineage>
</organism>
<evidence type="ECO:0000313" key="4">
    <source>
        <dbReference type="EMBL" id="REG97998.1"/>
    </source>
</evidence>
<name>A0A3E0EIA0_9FLAO</name>
<reference evidence="4 5" key="1">
    <citation type="submission" date="2018-08" db="EMBL/GenBank/DDBJ databases">
        <title>Genomic Encyclopedia of Archaeal and Bacterial Type Strains, Phase II (KMG-II): from individual species to whole genera.</title>
        <authorList>
            <person name="Goeker M."/>
        </authorList>
    </citation>
    <scope>NUCLEOTIDE SEQUENCE [LARGE SCALE GENOMIC DNA]</scope>
    <source>
        <strain evidence="4 5">DSM 100880</strain>
    </source>
</reference>
<evidence type="ECO:0000256" key="1">
    <source>
        <dbReference type="ARBA" id="ARBA00022729"/>
    </source>
</evidence>
<feature type="domain" description="Secretion system C-terminal sorting" evidence="3">
    <location>
        <begin position="191"/>
        <end position="264"/>
    </location>
</feature>
<dbReference type="EMBL" id="QUNI01000008">
    <property type="protein sequence ID" value="REG97998.1"/>
    <property type="molecule type" value="Genomic_DNA"/>
</dbReference>
<dbReference type="InterPro" id="IPR026444">
    <property type="entry name" value="Secre_tail"/>
</dbReference>